<accession>A0AAW7DL63</accession>
<organism evidence="2 3">
    <name type="scientific">Empedobacter falsenii</name>
    <dbReference type="NCBI Taxonomy" id="343874"/>
    <lineage>
        <taxon>Bacteria</taxon>
        <taxon>Pseudomonadati</taxon>
        <taxon>Bacteroidota</taxon>
        <taxon>Flavobacteriia</taxon>
        <taxon>Flavobacteriales</taxon>
        <taxon>Weeksellaceae</taxon>
        <taxon>Empedobacter</taxon>
    </lineage>
</organism>
<dbReference type="EMBL" id="JACALR010000007">
    <property type="protein sequence ID" value="MDM1552408.1"/>
    <property type="molecule type" value="Genomic_DNA"/>
</dbReference>
<feature type="domain" description="Bacteroidetes PKD-like" evidence="1">
    <location>
        <begin position="41"/>
        <end position="97"/>
    </location>
</feature>
<reference evidence="2" key="2">
    <citation type="journal article" date="2022" name="Sci. Total Environ.">
        <title>Prevalence, transmission, and molecular epidemiology of tet(X)-positive bacteria among humans, animals, and environmental niches in China: An epidemiological, and genomic-based study.</title>
        <authorList>
            <person name="Dong N."/>
            <person name="Zeng Y."/>
            <person name="Cai C."/>
            <person name="Sun C."/>
            <person name="Lu J."/>
            <person name="Liu C."/>
            <person name="Zhou H."/>
            <person name="Sun Q."/>
            <person name="Shu L."/>
            <person name="Wang H."/>
            <person name="Wang Y."/>
            <person name="Wang S."/>
            <person name="Wu C."/>
            <person name="Chan E.W."/>
            <person name="Chen G."/>
            <person name="Shen Z."/>
            <person name="Chen S."/>
            <person name="Zhang R."/>
        </authorList>
    </citation>
    <scope>NUCLEOTIDE SEQUENCE</scope>
    <source>
        <strain evidence="2">210</strain>
    </source>
</reference>
<evidence type="ECO:0000259" key="1">
    <source>
        <dbReference type="Pfam" id="PF16820"/>
    </source>
</evidence>
<dbReference type="InterPro" id="IPR041696">
    <property type="entry name" value="PKD_3"/>
</dbReference>
<evidence type="ECO:0000313" key="3">
    <source>
        <dbReference type="Proteomes" id="UP001173578"/>
    </source>
</evidence>
<dbReference type="Pfam" id="PF16820">
    <property type="entry name" value="PKD_3"/>
    <property type="match status" value="1"/>
</dbReference>
<protein>
    <submittedName>
        <fullName evidence="2">Cell surface protein</fullName>
    </submittedName>
</protein>
<dbReference type="Proteomes" id="UP001173578">
    <property type="component" value="Unassembled WGS sequence"/>
</dbReference>
<dbReference type="InterPro" id="IPR035986">
    <property type="entry name" value="PKD_dom_sf"/>
</dbReference>
<evidence type="ECO:0000313" key="2">
    <source>
        <dbReference type="EMBL" id="MDM1552408.1"/>
    </source>
</evidence>
<dbReference type="AlphaFoldDB" id="A0AAW7DL63"/>
<dbReference type="PROSITE" id="PS51257">
    <property type="entry name" value="PROKAR_LIPOPROTEIN"/>
    <property type="match status" value="1"/>
</dbReference>
<reference evidence="2" key="1">
    <citation type="submission" date="2020-06" db="EMBL/GenBank/DDBJ databases">
        <authorList>
            <person name="Dong N."/>
        </authorList>
    </citation>
    <scope>NUCLEOTIDE SEQUENCE</scope>
    <source>
        <strain evidence="2">210</strain>
    </source>
</reference>
<gene>
    <name evidence="2" type="ORF">HX095_14445</name>
</gene>
<comment type="caution">
    <text evidence="2">The sequence shown here is derived from an EMBL/GenBank/DDBJ whole genome shotgun (WGS) entry which is preliminary data.</text>
</comment>
<proteinExistence type="predicted"/>
<sequence>MKTNLLKILPLTVVLAFLQGCNDDEDLIVDTSGYKIELAENYQVTRFKQIEIEPKISGFDEATFNWKIGDSIISNEQKLNFSSLKAGNFDLKLIVKNKNKVDSATTKVNVPDVIESSYETDRLKYIFISPDVDDKMFNEFVWKIDNEVISTSKELNYVTDLIGKKNITLEMKGSKNVSVTSNLIVNNEKSTYSKYISQVFDYLPAVGQFTNALPAYIVGETQADMTAKAAKALVGEKSTMITLGGYGGYVVFGFDHTIMNQPNKRDFKVLGNGFAGSSEPGIVMVAYDKNKNGKPDEDEWYEIAGSEYTNPNTIKNYTITYTKPDENKTPVKGTIGWQTDIEYIKWSDNLGNSGYKTKNSYHKQSYYPLWFGSDQLKFTGTLLPNNYTDQSGNGTYWVGKQYAYGYVDNASNSSEDSNIDIDWAVDKNGNPVKLLGIDFIKVYTATNQEAGWLGEISTEVAGAYDLHL</sequence>
<name>A0AAW7DL63_9FLAO</name>
<dbReference type="SUPFAM" id="SSF49299">
    <property type="entry name" value="PKD domain"/>
    <property type="match status" value="1"/>
</dbReference>
<dbReference type="RefSeq" id="WP_347881525.1">
    <property type="nucleotide sequence ID" value="NZ_JACALR010000007.1"/>
</dbReference>